<keyword evidence="1" id="KW-1133">Transmembrane helix</keyword>
<keyword evidence="1" id="KW-0812">Transmembrane</keyword>
<reference evidence="3" key="1">
    <citation type="submission" date="2017-09" db="EMBL/GenBank/DDBJ databases">
        <title>Depth-based differentiation of microbial function through sediment-hosted aquifers and enrichment of novel symbionts in the deep terrestrial subsurface.</title>
        <authorList>
            <person name="Probst A.J."/>
            <person name="Ladd B."/>
            <person name="Jarett J.K."/>
            <person name="Geller-Mcgrath D.E."/>
            <person name="Sieber C.M.K."/>
            <person name="Emerson J.B."/>
            <person name="Anantharaman K."/>
            <person name="Thomas B.C."/>
            <person name="Malmstrom R."/>
            <person name="Stieglmeier M."/>
            <person name="Klingl A."/>
            <person name="Woyke T."/>
            <person name="Ryan C.M."/>
            <person name="Banfield J.F."/>
        </authorList>
    </citation>
    <scope>NUCLEOTIDE SEQUENCE [LARGE SCALE GENOMIC DNA]</scope>
</reference>
<dbReference type="Proteomes" id="UP000231414">
    <property type="component" value="Unassembled WGS sequence"/>
</dbReference>
<dbReference type="EMBL" id="PEYW01000039">
    <property type="protein sequence ID" value="PIS20647.1"/>
    <property type="molecule type" value="Genomic_DNA"/>
</dbReference>
<proteinExistence type="predicted"/>
<protein>
    <submittedName>
        <fullName evidence="2">Uncharacterized protein</fullName>
    </submittedName>
</protein>
<gene>
    <name evidence="2" type="ORF">COT52_02775</name>
</gene>
<evidence type="ECO:0000313" key="2">
    <source>
        <dbReference type="EMBL" id="PIS20647.1"/>
    </source>
</evidence>
<evidence type="ECO:0000256" key="1">
    <source>
        <dbReference type="SAM" id="Phobius"/>
    </source>
</evidence>
<comment type="caution">
    <text evidence="2">The sequence shown here is derived from an EMBL/GenBank/DDBJ whole genome shotgun (WGS) entry which is preliminary data.</text>
</comment>
<feature type="transmembrane region" description="Helical" evidence="1">
    <location>
        <begin position="32"/>
        <end position="51"/>
    </location>
</feature>
<feature type="transmembrane region" description="Helical" evidence="1">
    <location>
        <begin position="63"/>
        <end position="82"/>
    </location>
</feature>
<feature type="transmembrane region" description="Helical" evidence="1">
    <location>
        <begin position="7"/>
        <end position="26"/>
    </location>
</feature>
<sequence length="84" mass="9512">MRNSAHFFHYLALFLILLLGLVSFFAFRWQPVSQFVVILATVGGYVGWGITHHYLENRLSVGVVAEYLLVGLAVICLFWLNLLG</sequence>
<keyword evidence="1" id="KW-0472">Membrane</keyword>
<accession>A0A2H0X6U8</accession>
<name>A0A2H0X6U8_UNCKA</name>
<dbReference type="AlphaFoldDB" id="A0A2H0X6U8"/>
<organism evidence="2 3">
    <name type="scientific">candidate division WWE3 bacterium CG08_land_8_20_14_0_20_43_13</name>
    <dbReference type="NCBI Taxonomy" id="1975087"/>
    <lineage>
        <taxon>Bacteria</taxon>
        <taxon>Katanobacteria</taxon>
    </lineage>
</organism>
<evidence type="ECO:0000313" key="3">
    <source>
        <dbReference type="Proteomes" id="UP000231414"/>
    </source>
</evidence>